<dbReference type="AlphaFoldDB" id="A0A0G4P871"/>
<sequence length="189" mass="21656">MGFDETLTRSTLWHTDLHTSNLFVDNGHITAVVDWQGTWAGPLLIQARPSPLVDYQGSTLLKRPGNFDDLDVKEQAQIKQKIFKSALLQLYLMETEERNPILARAYNLDHGKTRRLPIELAGNTWDDDIVSFREALINVERHWKELGMQGECPIHFTDNELQGHLVDAEGWNEVQDFFDSIEGLVKRDG</sequence>
<evidence type="ECO:0000313" key="8">
    <source>
        <dbReference type="EMBL" id="CRL22533.1"/>
    </source>
</evidence>
<evidence type="ECO:0000256" key="2">
    <source>
        <dbReference type="ARBA" id="ARBA00005543"/>
    </source>
</evidence>
<dbReference type="InterPro" id="IPR011009">
    <property type="entry name" value="Kinase-like_dom_sf"/>
</dbReference>
<keyword evidence="4" id="KW-0809">Transit peptide</keyword>
<keyword evidence="5" id="KW-0496">Mitochondrion</keyword>
<dbReference type="PANTHER" id="PTHR36091:SF1">
    <property type="entry name" value="ALTERED INHERITANCE OF MITOCHONDRIA PROTEIN 9, MITOCHONDRIAL"/>
    <property type="match status" value="1"/>
</dbReference>
<comment type="similarity">
    <text evidence="2">Belongs to the AIM9 family.</text>
</comment>
<evidence type="ECO:0000256" key="4">
    <source>
        <dbReference type="ARBA" id="ARBA00022946"/>
    </source>
</evidence>
<feature type="domain" description="Aminoglycoside phosphotransferase" evidence="7">
    <location>
        <begin position="9"/>
        <end position="43"/>
    </location>
</feature>
<protein>
    <recommendedName>
        <fullName evidence="3">Altered inheritance of mitochondria protein 9, mitochondrial</fullName>
    </recommendedName>
    <alternativeName>
        <fullName evidence="6">Found in mitochondrial proteome protein 29</fullName>
    </alternativeName>
</protein>
<name>A0A0G4P871_PENC3</name>
<keyword evidence="8" id="KW-0808">Transferase</keyword>
<dbReference type="EMBL" id="HG793140">
    <property type="protein sequence ID" value="CRL22533.1"/>
    <property type="molecule type" value="Genomic_DNA"/>
</dbReference>
<gene>
    <name evidence="8" type="ORF">PCAMFM013_S007g000514</name>
</gene>
<evidence type="ECO:0000256" key="3">
    <source>
        <dbReference type="ARBA" id="ARBA00016197"/>
    </source>
</evidence>
<keyword evidence="9" id="KW-1185">Reference proteome</keyword>
<dbReference type="SUPFAM" id="SSF56112">
    <property type="entry name" value="Protein kinase-like (PK-like)"/>
    <property type="match status" value="1"/>
</dbReference>
<evidence type="ECO:0000256" key="1">
    <source>
        <dbReference type="ARBA" id="ARBA00004173"/>
    </source>
</evidence>
<evidence type="ECO:0000256" key="6">
    <source>
        <dbReference type="ARBA" id="ARBA00031849"/>
    </source>
</evidence>
<comment type="subcellular location">
    <subcellularLocation>
        <location evidence="1">Mitochondrion</location>
    </subcellularLocation>
</comment>
<accession>A0A0G4P871</accession>
<dbReference type="STRING" id="1429867.A0A0G4P871"/>
<dbReference type="GO" id="GO:0005739">
    <property type="term" value="C:mitochondrion"/>
    <property type="evidence" value="ECO:0007669"/>
    <property type="project" value="UniProtKB-SubCell"/>
</dbReference>
<organism evidence="8 9">
    <name type="scientific">Penicillium camemberti (strain FM 013)</name>
    <dbReference type="NCBI Taxonomy" id="1429867"/>
    <lineage>
        <taxon>Eukaryota</taxon>
        <taxon>Fungi</taxon>
        <taxon>Dikarya</taxon>
        <taxon>Ascomycota</taxon>
        <taxon>Pezizomycotina</taxon>
        <taxon>Eurotiomycetes</taxon>
        <taxon>Eurotiomycetidae</taxon>
        <taxon>Eurotiales</taxon>
        <taxon>Aspergillaceae</taxon>
        <taxon>Penicillium</taxon>
    </lineage>
</organism>
<evidence type="ECO:0000256" key="5">
    <source>
        <dbReference type="ARBA" id="ARBA00023128"/>
    </source>
</evidence>
<dbReference type="GO" id="GO:0016740">
    <property type="term" value="F:transferase activity"/>
    <property type="evidence" value="ECO:0007669"/>
    <property type="project" value="UniProtKB-KW"/>
</dbReference>
<dbReference type="Gene3D" id="3.90.1200.10">
    <property type="match status" value="1"/>
</dbReference>
<evidence type="ECO:0000259" key="7">
    <source>
        <dbReference type="Pfam" id="PF01636"/>
    </source>
</evidence>
<reference evidence="8 9" key="1">
    <citation type="journal article" date="2014" name="Nat. Commun.">
        <title>Multiple recent horizontal transfers of a large genomic region in cheese making fungi.</title>
        <authorList>
            <person name="Cheeseman K."/>
            <person name="Ropars J."/>
            <person name="Renault P."/>
            <person name="Dupont J."/>
            <person name="Gouzy J."/>
            <person name="Branca A."/>
            <person name="Abraham A.L."/>
            <person name="Ceppi M."/>
            <person name="Conseiller E."/>
            <person name="Debuchy R."/>
            <person name="Malagnac F."/>
            <person name="Goarin A."/>
            <person name="Silar P."/>
            <person name="Lacoste S."/>
            <person name="Sallet E."/>
            <person name="Bensimon A."/>
            <person name="Giraud T."/>
            <person name="Brygoo Y."/>
        </authorList>
    </citation>
    <scope>NUCLEOTIDE SEQUENCE [LARGE SCALE GENOMIC DNA]</scope>
    <source>
        <strain evidence="9">FM 013</strain>
    </source>
</reference>
<dbReference type="Proteomes" id="UP000053732">
    <property type="component" value="Unassembled WGS sequence"/>
</dbReference>
<proteinExistence type="inferred from homology"/>
<evidence type="ECO:0000313" key="9">
    <source>
        <dbReference type="Proteomes" id="UP000053732"/>
    </source>
</evidence>
<dbReference type="Pfam" id="PF01636">
    <property type="entry name" value="APH"/>
    <property type="match status" value="1"/>
</dbReference>
<dbReference type="InterPro" id="IPR002575">
    <property type="entry name" value="Aminoglycoside_PTrfase"/>
</dbReference>
<dbReference type="PANTHER" id="PTHR36091">
    <property type="entry name" value="ALTERED INHERITANCE OF MITOCHONDRIA PROTEIN 9, MITOCHONDRIAL"/>
    <property type="match status" value="1"/>
</dbReference>
<dbReference type="InterPro" id="IPR051035">
    <property type="entry name" value="Mito_inheritance_9"/>
</dbReference>